<keyword evidence="13" id="KW-1185">Reference proteome</keyword>
<reference evidence="12 13" key="1">
    <citation type="journal article" date="2021" name="Nat. Commun.">
        <title>Isolation of a member of the candidate phylum Atribacteria reveals a unique cell membrane structure.</title>
        <authorList>
            <person name="Taiki K."/>
            <person name="Nobu M.K."/>
            <person name="Kusada H."/>
            <person name="Meng X.-Y."/>
            <person name="Hosoki N."/>
            <person name="Uematsu K."/>
            <person name="Yoshioka H."/>
            <person name="Kamagata Y."/>
            <person name="Tamaki H."/>
        </authorList>
    </citation>
    <scope>NUCLEOTIDE SEQUENCE [LARGE SCALE GENOMIC DNA]</scope>
    <source>
        <strain evidence="12 13">RT761</strain>
    </source>
</reference>
<keyword evidence="3 10" id="KW-0963">Cytoplasm</keyword>
<comment type="subcellular location">
    <subcellularLocation>
        <location evidence="1 10">Cytoplasm</location>
    </subcellularLocation>
</comment>
<evidence type="ECO:0000256" key="4">
    <source>
        <dbReference type="ARBA" id="ARBA00022552"/>
    </source>
</evidence>
<dbReference type="CDD" id="cd18084">
    <property type="entry name" value="RsmE-like"/>
    <property type="match status" value="1"/>
</dbReference>
<dbReference type="PROSITE" id="PS51257">
    <property type="entry name" value="PROKAR_LIPOPROTEIN"/>
    <property type="match status" value="1"/>
</dbReference>
<dbReference type="PANTHER" id="PTHR30027:SF3">
    <property type="entry name" value="16S RRNA (URACIL(1498)-N(3))-METHYLTRANSFERASE"/>
    <property type="match status" value="1"/>
</dbReference>
<name>A0A7T1ALX9_ATRLM</name>
<evidence type="ECO:0000256" key="7">
    <source>
        <dbReference type="ARBA" id="ARBA00022691"/>
    </source>
</evidence>
<gene>
    <name evidence="12" type="primary">rsmE</name>
    <name evidence="12" type="ORF">RT761_01527</name>
</gene>
<proteinExistence type="inferred from homology"/>
<dbReference type="AlphaFoldDB" id="A0A7T1ALX9"/>
<dbReference type="PANTHER" id="PTHR30027">
    <property type="entry name" value="RIBOSOMAL RNA SMALL SUBUNIT METHYLTRANSFERASE E"/>
    <property type="match status" value="1"/>
</dbReference>
<dbReference type="InterPro" id="IPR029026">
    <property type="entry name" value="tRNA_m1G_MTases_N"/>
</dbReference>
<keyword evidence="7 10" id="KW-0949">S-adenosyl-L-methionine</keyword>
<evidence type="ECO:0000256" key="10">
    <source>
        <dbReference type="PIRNR" id="PIRNR015601"/>
    </source>
</evidence>
<keyword evidence="4 10" id="KW-0698">rRNA processing</keyword>
<evidence type="ECO:0000256" key="3">
    <source>
        <dbReference type="ARBA" id="ARBA00022490"/>
    </source>
</evidence>
<dbReference type="RefSeq" id="WP_218110822.1">
    <property type="nucleotide sequence ID" value="NZ_CP065383.1"/>
</dbReference>
<protein>
    <recommendedName>
        <fullName evidence="10">Ribosomal RNA small subunit methyltransferase E</fullName>
        <ecNumber evidence="10">2.1.1.193</ecNumber>
    </recommendedName>
</protein>
<dbReference type="Proteomes" id="UP000594463">
    <property type="component" value="Chromosome"/>
</dbReference>
<evidence type="ECO:0000259" key="11">
    <source>
        <dbReference type="Pfam" id="PF04452"/>
    </source>
</evidence>
<dbReference type="InterPro" id="IPR006700">
    <property type="entry name" value="RsmE"/>
</dbReference>
<dbReference type="SUPFAM" id="SSF75217">
    <property type="entry name" value="alpha/beta knot"/>
    <property type="match status" value="1"/>
</dbReference>
<dbReference type="GO" id="GO:0070475">
    <property type="term" value="P:rRNA base methylation"/>
    <property type="evidence" value="ECO:0007669"/>
    <property type="project" value="TreeGrafter"/>
</dbReference>
<dbReference type="InterPro" id="IPR029028">
    <property type="entry name" value="Alpha/beta_knot_MTases"/>
</dbReference>
<dbReference type="Gene3D" id="3.40.1280.10">
    <property type="match status" value="1"/>
</dbReference>
<feature type="domain" description="Ribosomal RNA small subunit methyltransferase E methyltransferase" evidence="11">
    <location>
        <begin position="77"/>
        <end position="234"/>
    </location>
</feature>
<dbReference type="EMBL" id="CP065383">
    <property type="protein sequence ID" value="QPM68309.1"/>
    <property type="molecule type" value="Genomic_DNA"/>
</dbReference>
<comment type="similarity">
    <text evidence="2 10">Belongs to the RNA methyltransferase RsmE family.</text>
</comment>
<organism evidence="12 13">
    <name type="scientific">Atribacter laminatus</name>
    <dbReference type="NCBI Taxonomy" id="2847778"/>
    <lineage>
        <taxon>Bacteria</taxon>
        <taxon>Pseudomonadati</taxon>
        <taxon>Atribacterota</taxon>
        <taxon>Atribacteria</taxon>
        <taxon>Atribacterales</taxon>
        <taxon>Atribacteraceae</taxon>
        <taxon>Atribacter</taxon>
    </lineage>
</organism>
<evidence type="ECO:0000256" key="5">
    <source>
        <dbReference type="ARBA" id="ARBA00022603"/>
    </source>
</evidence>
<evidence type="ECO:0000256" key="9">
    <source>
        <dbReference type="ARBA" id="ARBA00047944"/>
    </source>
</evidence>
<dbReference type="PIRSF" id="PIRSF015601">
    <property type="entry name" value="MTase_slr0722"/>
    <property type="match status" value="1"/>
</dbReference>
<keyword evidence="6 10" id="KW-0808">Transferase</keyword>
<comment type="catalytic activity">
    <reaction evidence="9 10">
        <text>uridine(1498) in 16S rRNA + S-adenosyl-L-methionine = N(3)-methyluridine(1498) in 16S rRNA + S-adenosyl-L-homocysteine + H(+)</text>
        <dbReference type="Rhea" id="RHEA:42920"/>
        <dbReference type="Rhea" id="RHEA-COMP:10283"/>
        <dbReference type="Rhea" id="RHEA-COMP:10284"/>
        <dbReference type="ChEBI" id="CHEBI:15378"/>
        <dbReference type="ChEBI" id="CHEBI:57856"/>
        <dbReference type="ChEBI" id="CHEBI:59789"/>
        <dbReference type="ChEBI" id="CHEBI:65315"/>
        <dbReference type="ChEBI" id="CHEBI:74502"/>
        <dbReference type="EC" id="2.1.1.193"/>
    </reaction>
</comment>
<sequence>MSRFYYHPEINQSTVIALSCEESLHLKANRILPETKILLSDGLGNLYSGIFKGFVSQIAQVEVIGKVIKEDKAYKAYQLWVWQPLLKNWSRLDWLIEKLVEIGVTGIGVFYSERCVREHISSTRKDRWRKIIIEAAKQSGRTCFPVLKVMTNWSDFFDQCRNNNLSTIVGDLSVSETISDFLKKQNLSSLQIIVGPEGDFSKGEKEQLQSLPKVHFLRLSSQILRSETAALYASIVSMANLESKHENCY</sequence>
<accession>A0A7T1ALX9</accession>
<keyword evidence="5 10" id="KW-0489">Methyltransferase</keyword>
<dbReference type="Pfam" id="PF04452">
    <property type="entry name" value="Methyltrans_RNA"/>
    <property type="match status" value="1"/>
</dbReference>
<evidence type="ECO:0000256" key="2">
    <source>
        <dbReference type="ARBA" id="ARBA00005528"/>
    </source>
</evidence>
<evidence type="ECO:0000313" key="12">
    <source>
        <dbReference type="EMBL" id="QPM68309.1"/>
    </source>
</evidence>
<evidence type="ECO:0000256" key="1">
    <source>
        <dbReference type="ARBA" id="ARBA00004496"/>
    </source>
</evidence>
<dbReference type="InterPro" id="IPR046886">
    <property type="entry name" value="RsmE_MTase_dom"/>
</dbReference>
<evidence type="ECO:0000256" key="8">
    <source>
        <dbReference type="ARBA" id="ARBA00025699"/>
    </source>
</evidence>
<evidence type="ECO:0000256" key="6">
    <source>
        <dbReference type="ARBA" id="ARBA00022679"/>
    </source>
</evidence>
<evidence type="ECO:0000313" key="13">
    <source>
        <dbReference type="Proteomes" id="UP000594463"/>
    </source>
</evidence>
<dbReference type="KEGG" id="alam:RT761_01527"/>
<dbReference type="GO" id="GO:0005737">
    <property type="term" value="C:cytoplasm"/>
    <property type="evidence" value="ECO:0007669"/>
    <property type="project" value="UniProtKB-SubCell"/>
</dbReference>
<dbReference type="GO" id="GO:0070042">
    <property type="term" value="F:rRNA (uridine-N3-)-methyltransferase activity"/>
    <property type="evidence" value="ECO:0007669"/>
    <property type="project" value="TreeGrafter"/>
</dbReference>
<dbReference type="NCBIfam" id="TIGR00046">
    <property type="entry name" value="RsmE family RNA methyltransferase"/>
    <property type="match status" value="1"/>
</dbReference>
<dbReference type="EC" id="2.1.1.193" evidence="10"/>
<comment type="function">
    <text evidence="8 10">Specifically methylates the N3 position of the uracil ring of uridine 1498 (m3U1498) in 16S rRNA. Acts on the fully assembled 30S ribosomal subunit.</text>
</comment>